<dbReference type="AlphaFoldDB" id="A0A428Z6X4"/>
<sequence length="104" mass="11407">MGSLVEMPKPMDRFTVSLPKLEDVANHELPAVANALRAPANILKAHEGLEGPGRFQPVYAMEVAYARFTDSVAFRQTAGCDRIEKVAQSLSYIANLYRRADGQG</sequence>
<gene>
    <name evidence="1" type="ORF">DMH04_23720</name>
</gene>
<proteinExistence type="predicted"/>
<organism evidence="1 2">
    <name type="scientific">Kibdelosporangium aridum</name>
    <dbReference type="NCBI Taxonomy" id="2030"/>
    <lineage>
        <taxon>Bacteria</taxon>
        <taxon>Bacillati</taxon>
        <taxon>Actinomycetota</taxon>
        <taxon>Actinomycetes</taxon>
        <taxon>Pseudonocardiales</taxon>
        <taxon>Pseudonocardiaceae</taxon>
        <taxon>Kibdelosporangium</taxon>
    </lineage>
</organism>
<accession>A0A428Z6X4</accession>
<dbReference type="EMBL" id="QHKI01000020">
    <property type="protein sequence ID" value="RSM83152.1"/>
    <property type="molecule type" value="Genomic_DNA"/>
</dbReference>
<evidence type="ECO:0000313" key="1">
    <source>
        <dbReference type="EMBL" id="RSM83152.1"/>
    </source>
</evidence>
<comment type="caution">
    <text evidence="1">The sequence shown here is derived from an EMBL/GenBank/DDBJ whole genome shotgun (WGS) entry which is preliminary data.</text>
</comment>
<name>A0A428Z6X4_KIBAR</name>
<dbReference type="Proteomes" id="UP000287547">
    <property type="component" value="Unassembled WGS sequence"/>
</dbReference>
<evidence type="ECO:0000313" key="2">
    <source>
        <dbReference type="Proteomes" id="UP000287547"/>
    </source>
</evidence>
<protein>
    <submittedName>
        <fullName evidence="1">Uncharacterized protein</fullName>
    </submittedName>
</protein>
<reference evidence="1 2" key="1">
    <citation type="submission" date="2018-05" db="EMBL/GenBank/DDBJ databases">
        <title>Evolution of GPA BGCs.</title>
        <authorList>
            <person name="Waglechner N."/>
            <person name="Wright G.D."/>
        </authorList>
    </citation>
    <scope>NUCLEOTIDE SEQUENCE [LARGE SCALE GENOMIC DNA]</scope>
    <source>
        <strain evidence="1 2">A82846</strain>
    </source>
</reference>